<gene>
    <name evidence="2" type="ORF">NCTC9185_00966</name>
</gene>
<dbReference type="Proteomes" id="UP000339249">
    <property type="component" value="Unassembled WGS sequence"/>
</dbReference>
<dbReference type="InterPro" id="IPR018668">
    <property type="entry name" value="DNA-binding_VF530-like"/>
</dbReference>
<proteinExistence type="predicted"/>
<dbReference type="AlphaFoldDB" id="A0A4U9D0Y5"/>
<evidence type="ECO:0000313" key="3">
    <source>
        <dbReference type="Proteomes" id="UP000339249"/>
    </source>
</evidence>
<reference evidence="2 3" key="1">
    <citation type="submission" date="2019-04" db="EMBL/GenBank/DDBJ databases">
        <authorList>
            <consortium name="Pathogen Informatics"/>
        </authorList>
    </citation>
    <scope>NUCLEOTIDE SEQUENCE [LARGE SCALE GENOMIC DNA]</scope>
    <source>
        <strain evidence="2 3">NCTC9185</strain>
    </source>
</reference>
<protein>
    <submittedName>
        <fullName evidence="2">Uncharacterized conserved protein (DUF2132)</fullName>
    </submittedName>
</protein>
<feature type="region of interest" description="Disordered" evidence="1">
    <location>
        <begin position="75"/>
        <end position="112"/>
    </location>
</feature>
<dbReference type="Pfam" id="PF09905">
    <property type="entry name" value="VF530"/>
    <property type="match status" value="1"/>
</dbReference>
<evidence type="ECO:0000256" key="1">
    <source>
        <dbReference type="SAM" id="MobiDB-lite"/>
    </source>
</evidence>
<sequence>MQPSKDPLHGVTLEALLNALVAKYGWAELAKRININCFKSDPSVKSSLKFLRRTPWARKEVEELYIDSLEDIADEREDMPTDGRGQTGRVRKNSSSLPPFPPCTEGGTARSQTSLFQPGSLFALRRIKWWPASSRP</sequence>
<accession>A0A4U9D0Y5</accession>
<dbReference type="Gene3D" id="1.10.720.30">
    <property type="entry name" value="SAP domain"/>
    <property type="match status" value="1"/>
</dbReference>
<dbReference type="EMBL" id="CABDVU010000001">
    <property type="protein sequence ID" value="VTN09083.1"/>
    <property type="molecule type" value="Genomic_DNA"/>
</dbReference>
<evidence type="ECO:0000313" key="2">
    <source>
        <dbReference type="EMBL" id="VTN09083.1"/>
    </source>
</evidence>
<name>A0A4U9D0Y5_RAOTE</name>
<organism evidence="2 3">
    <name type="scientific">Raoultella terrigena</name>
    <name type="common">Klebsiella terrigena</name>
    <dbReference type="NCBI Taxonomy" id="577"/>
    <lineage>
        <taxon>Bacteria</taxon>
        <taxon>Pseudomonadati</taxon>
        <taxon>Pseudomonadota</taxon>
        <taxon>Gammaproteobacteria</taxon>
        <taxon>Enterobacterales</taxon>
        <taxon>Enterobacteriaceae</taxon>
        <taxon>Klebsiella/Raoultella group</taxon>
        <taxon>Raoultella</taxon>
    </lineage>
</organism>
<dbReference type="GO" id="GO:0003677">
    <property type="term" value="F:DNA binding"/>
    <property type="evidence" value="ECO:0007669"/>
    <property type="project" value="InterPro"/>
</dbReference>
<dbReference type="InterPro" id="IPR036361">
    <property type="entry name" value="SAP_dom_sf"/>
</dbReference>